<sequence>MQFAGQETVHCPVVVSIFPSPYSELTFLYSDVVNLTIIADIEKTTFADYMQESTAFAQSGAAADAEWAMFMPPNNGFFKASVQNYTVKLGISAFHAMHCLDSLRRVIEVQYGLASNETLEKMANNTEFASFEHIQHCLIYLRQGVMCNADSALEHAIYFSNGTGIRGGDGTVHTCRNFQALYNISANSDELDCLAPL</sequence>
<evidence type="ECO:0000313" key="4">
    <source>
        <dbReference type="EMBL" id="KAE9410796.1"/>
    </source>
</evidence>
<name>A0A6A4IJS4_9AGAR</name>
<accession>A0A6A4IJS4</accession>
<dbReference type="PANTHER" id="PTHR33365">
    <property type="entry name" value="YALI0B05434P"/>
    <property type="match status" value="1"/>
</dbReference>
<gene>
    <name evidence="4" type="ORF">BT96DRAFT_930779</name>
</gene>
<dbReference type="Proteomes" id="UP000799118">
    <property type="component" value="Unassembled WGS sequence"/>
</dbReference>
<organism evidence="4 5">
    <name type="scientific">Gymnopus androsaceus JB14</name>
    <dbReference type="NCBI Taxonomy" id="1447944"/>
    <lineage>
        <taxon>Eukaryota</taxon>
        <taxon>Fungi</taxon>
        <taxon>Dikarya</taxon>
        <taxon>Basidiomycota</taxon>
        <taxon>Agaricomycotina</taxon>
        <taxon>Agaricomycetes</taxon>
        <taxon>Agaricomycetidae</taxon>
        <taxon>Agaricales</taxon>
        <taxon>Marasmiineae</taxon>
        <taxon>Omphalotaceae</taxon>
        <taxon>Gymnopus</taxon>
    </lineage>
</organism>
<dbReference type="Pfam" id="PF11807">
    <property type="entry name" value="UstYa"/>
    <property type="match status" value="1"/>
</dbReference>
<dbReference type="GO" id="GO:0016491">
    <property type="term" value="F:oxidoreductase activity"/>
    <property type="evidence" value="ECO:0007669"/>
    <property type="project" value="UniProtKB-KW"/>
</dbReference>
<reference evidence="4" key="1">
    <citation type="journal article" date="2019" name="Environ. Microbiol.">
        <title>Fungal ecological strategies reflected in gene transcription - a case study of two litter decomposers.</title>
        <authorList>
            <person name="Barbi F."/>
            <person name="Kohler A."/>
            <person name="Barry K."/>
            <person name="Baskaran P."/>
            <person name="Daum C."/>
            <person name="Fauchery L."/>
            <person name="Ihrmark K."/>
            <person name="Kuo A."/>
            <person name="LaButti K."/>
            <person name="Lipzen A."/>
            <person name="Morin E."/>
            <person name="Grigoriev I.V."/>
            <person name="Henrissat B."/>
            <person name="Lindahl B."/>
            <person name="Martin F."/>
        </authorList>
    </citation>
    <scope>NUCLEOTIDE SEQUENCE</scope>
    <source>
        <strain evidence="4">JB14</strain>
    </source>
</reference>
<proteinExistence type="inferred from homology"/>
<dbReference type="OrthoDB" id="3687641at2759"/>
<evidence type="ECO:0000256" key="2">
    <source>
        <dbReference type="ARBA" id="ARBA00023002"/>
    </source>
</evidence>
<evidence type="ECO:0000256" key="3">
    <source>
        <dbReference type="ARBA" id="ARBA00035112"/>
    </source>
</evidence>
<evidence type="ECO:0000313" key="5">
    <source>
        <dbReference type="Proteomes" id="UP000799118"/>
    </source>
</evidence>
<comment type="pathway">
    <text evidence="1">Mycotoxin biosynthesis.</text>
</comment>
<dbReference type="AlphaFoldDB" id="A0A6A4IJS4"/>
<protein>
    <submittedName>
        <fullName evidence="4">Uncharacterized protein</fullName>
    </submittedName>
</protein>
<keyword evidence="5" id="KW-1185">Reference proteome</keyword>
<comment type="similarity">
    <text evidence="3">Belongs to the ustYa family.</text>
</comment>
<evidence type="ECO:0000256" key="1">
    <source>
        <dbReference type="ARBA" id="ARBA00004685"/>
    </source>
</evidence>
<keyword evidence="2" id="KW-0560">Oxidoreductase</keyword>
<dbReference type="PANTHER" id="PTHR33365:SF11">
    <property type="entry name" value="TAT PATHWAY SIGNAL SEQUENCE"/>
    <property type="match status" value="1"/>
</dbReference>
<dbReference type="EMBL" id="ML769384">
    <property type="protein sequence ID" value="KAE9410796.1"/>
    <property type="molecule type" value="Genomic_DNA"/>
</dbReference>
<dbReference type="InterPro" id="IPR021765">
    <property type="entry name" value="UstYa-like"/>
</dbReference>
<dbReference type="GO" id="GO:0043386">
    <property type="term" value="P:mycotoxin biosynthetic process"/>
    <property type="evidence" value="ECO:0007669"/>
    <property type="project" value="InterPro"/>
</dbReference>